<dbReference type="PANTHER" id="PTHR24567">
    <property type="entry name" value="CRP FAMILY TRANSCRIPTIONAL REGULATORY PROTEIN"/>
    <property type="match status" value="1"/>
</dbReference>
<dbReference type="GO" id="GO:0003700">
    <property type="term" value="F:DNA-binding transcription factor activity"/>
    <property type="evidence" value="ECO:0007669"/>
    <property type="project" value="TreeGrafter"/>
</dbReference>
<evidence type="ECO:0000256" key="1">
    <source>
        <dbReference type="ARBA" id="ARBA00023015"/>
    </source>
</evidence>
<keyword evidence="7" id="KW-1185">Reference proteome</keyword>
<dbReference type="Proteomes" id="UP000033423">
    <property type="component" value="Unassembled WGS sequence"/>
</dbReference>
<dbReference type="PRINTS" id="PR00034">
    <property type="entry name" value="HTHCRP"/>
</dbReference>
<evidence type="ECO:0000256" key="2">
    <source>
        <dbReference type="ARBA" id="ARBA00023125"/>
    </source>
</evidence>
<dbReference type="PROSITE" id="PS50042">
    <property type="entry name" value="CNMP_BINDING_3"/>
    <property type="match status" value="1"/>
</dbReference>
<dbReference type="SMART" id="SM00100">
    <property type="entry name" value="cNMP"/>
    <property type="match status" value="1"/>
</dbReference>
<sequence length="220" mass="25090">MKIDGLRNNTLFGGITDAELQYIDTYARTFSHDKDETVFIQGDTSNFIYFLNSGRIKISKLYHDGRKLTIDVIEPGEFFGEMSLAGEKERSTTAEATEKSTGIEISKRVFEEFLRKRPDIAIKLLQLIGDRRLSMENLLEDMAFMDVQGRIASLFMKYSENGLVKIPLTHQEIADMTGTSRVSVTRSIIKLRDKGLIETTGDRIKLIDINKLHKLISWSM</sequence>
<dbReference type="Pfam" id="PF00027">
    <property type="entry name" value="cNMP_binding"/>
    <property type="match status" value="1"/>
</dbReference>
<dbReference type="SMART" id="SM00419">
    <property type="entry name" value="HTH_CRP"/>
    <property type="match status" value="1"/>
</dbReference>
<dbReference type="EMBL" id="LACI01002648">
    <property type="protein sequence ID" value="KJU81554.1"/>
    <property type="molecule type" value="Genomic_DNA"/>
</dbReference>
<feature type="domain" description="HTH crp-type" evidence="5">
    <location>
        <begin position="145"/>
        <end position="210"/>
    </location>
</feature>
<protein>
    <submittedName>
        <fullName evidence="6">Crp/Fnr family transcriptional regulator</fullName>
    </submittedName>
</protein>
<name>A0A0F3GHX2_9BACT</name>
<dbReference type="PANTHER" id="PTHR24567:SF74">
    <property type="entry name" value="HTH-TYPE TRANSCRIPTIONAL REGULATOR ARCR"/>
    <property type="match status" value="1"/>
</dbReference>
<reference evidence="6 7" key="1">
    <citation type="submission" date="2015-02" db="EMBL/GenBank/DDBJ databases">
        <title>Single-cell genomics of uncultivated deep-branching MTB reveals a conserved set of magnetosome genes.</title>
        <authorList>
            <person name="Kolinko S."/>
            <person name="Richter M."/>
            <person name="Glockner F.O."/>
            <person name="Brachmann A."/>
            <person name="Schuler D."/>
        </authorList>
    </citation>
    <scope>NUCLEOTIDE SEQUENCE [LARGE SCALE GENOMIC DNA]</scope>
    <source>
        <strain evidence="6">TM-1</strain>
    </source>
</reference>
<dbReference type="AlphaFoldDB" id="A0A0F3GHX2"/>
<dbReference type="InterPro" id="IPR012318">
    <property type="entry name" value="HTH_CRP"/>
</dbReference>
<dbReference type="Gene3D" id="2.60.120.10">
    <property type="entry name" value="Jelly Rolls"/>
    <property type="match status" value="1"/>
</dbReference>
<evidence type="ECO:0000259" key="5">
    <source>
        <dbReference type="PROSITE" id="PS51063"/>
    </source>
</evidence>
<dbReference type="SUPFAM" id="SSF46785">
    <property type="entry name" value="Winged helix' DNA-binding domain"/>
    <property type="match status" value="1"/>
</dbReference>
<organism evidence="6 7">
    <name type="scientific">Candidatus Magnetobacterium bavaricum</name>
    <dbReference type="NCBI Taxonomy" id="29290"/>
    <lineage>
        <taxon>Bacteria</taxon>
        <taxon>Pseudomonadati</taxon>
        <taxon>Nitrospirota</taxon>
        <taxon>Thermodesulfovibrionia</taxon>
        <taxon>Thermodesulfovibrionales</taxon>
        <taxon>Candidatus Magnetobacteriaceae</taxon>
        <taxon>Candidatus Magnetobacterium</taxon>
    </lineage>
</organism>
<dbReference type="CDD" id="cd00038">
    <property type="entry name" value="CAP_ED"/>
    <property type="match status" value="1"/>
</dbReference>
<dbReference type="InterPro" id="IPR036388">
    <property type="entry name" value="WH-like_DNA-bd_sf"/>
</dbReference>
<evidence type="ECO:0000259" key="4">
    <source>
        <dbReference type="PROSITE" id="PS50042"/>
    </source>
</evidence>
<dbReference type="GO" id="GO:0003677">
    <property type="term" value="F:DNA binding"/>
    <property type="evidence" value="ECO:0007669"/>
    <property type="project" value="UniProtKB-KW"/>
</dbReference>
<keyword evidence="3" id="KW-0804">Transcription</keyword>
<dbReference type="InterPro" id="IPR014710">
    <property type="entry name" value="RmlC-like_jellyroll"/>
</dbReference>
<keyword evidence="2" id="KW-0238">DNA-binding</keyword>
<dbReference type="InterPro" id="IPR000595">
    <property type="entry name" value="cNMP-bd_dom"/>
</dbReference>
<dbReference type="Gene3D" id="1.10.10.10">
    <property type="entry name" value="Winged helix-like DNA-binding domain superfamily/Winged helix DNA-binding domain"/>
    <property type="match status" value="1"/>
</dbReference>
<dbReference type="InterPro" id="IPR018490">
    <property type="entry name" value="cNMP-bd_dom_sf"/>
</dbReference>
<comment type="caution">
    <text evidence="6">The sequence shown here is derived from an EMBL/GenBank/DDBJ whole genome shotgun (WGS) entry which is preliminary data.</text>
</comment>
<evidence type="ECO:0000256" key="3">
    <source>
        <dbReference type="ARBA" id="ARBA00023163"/>
    </source>
</evidence>
<evidence type="ECO:0000313" key="6">
    <source>
        <dbReference type="EMBL" id="KJU81554.1"/>
    </source>
</evidence>
<dbReference type="PROSITE" id="PS51063">
    <property type="entry name" value="HTH_CRP_2"/>
    <property type="match status" value="1"/>
</dbReference>
<dbReference type="InterPro" id="IPR036390">
    <property type="entry name" value="WH_DNA-bd_sf"/>
</dbReference>
<dbReference type="Pfam" id="PF13545">
    <property type="entry name" value="HTH_Crp_2"/>
    <property type="match status" value="1"/>
</dbReference>
<dbReference type="GO" id="GO:0005829">
    <property type="term" value="C:cytosol"/>
    <property type="evidence" value="ECO:0007669"/>
    <property type="project" value="TreeGrafter"/>
</dbReference>
<dbReference type="SUPFAM" id="SSF51206">
    <property type="entry name" value="cAMP-binding domain-like"/>
    <property type="match status" value="1"/>
</dbReference>
<feature type="domain" description="Cyclic nucleotide-binding" evidence="4">
    <location>
        <begin position="11"/>
        <end position="131"/>
    </location>
</feature>
<proteinExistence type="predicted"/>
<keyword evidence="1" id="KW-0805">Transcription regulation</keyword>
<dbReference type="InterPro" id="IPR050397">
    <property type="entry name" value="Env_Response_Regulators"/>
</dbReference>
<accession>A0A0F3GHX2</accession>
<gene>
    <name evidence="6" type="ORF">MBAV_006249</name>
</gene>
<evidence type="ECO:0000313" key="7">
    <source>
        <dbReference type="Proteomes" id="UP000033423"/>
    </source>
</evidence>